<dbReference type="InterPro" id="IPR003421">
    <property type="entry name" value="Opine_DH"/>
</dbReference>
<dbReference type="KEGG" id="dwd:DSCW_62580"/>
<dbReference type="InterPro" id="IPR051729">
    <property type="entry name" value="Opine/Lysopine_DH"/>
</dbReference>
<protein>
    <submittedName>
        <fullName evidence="4">Octopine dehydrogenase</fullName>
    </submittedName>
</protein>
<dbReference type="GO" id="GO:0046168">
    <property type="term" value="P:glycerol-3-phosphate catabolic process"/>
    <property type="evidence" value="ECO:0007669"/>
    <property type="project" value="InterPro"/>
</dbReference>
<dbReference type="InterPro" id="IPR013328">
    <property type="entry name" value="6PGD_dom2"/>
</dbReference>
<feature type="domain" description="Glycerol-3-phosphate dehydrogenase NAD-dependent N-terminal" evidence="2">
    <location>
        <begin position="2"/>
        <end position="105"/>
    </location>
</feature>
<dbReference type="Gene3D" id="3.40.50.720">
    <property type="entry name" value="NAD(P)-binding Rossmann-like Domain"/>
    <property type="match status" value="1"/>
</dbReference>
<dbReference type="InterPro" id="IPR011128">
    <property type="entry name" value="G3P_DH_NAD-dep_N"/>
</dbReference>
<dbReference type="AlphaFoldDB" id="A0A5K7ZGE3"/>
<evidence type="ECO:0000256" key="1">
    <source>
        <dbReference type="ARBA" id="ARBA00023002"/>
    </source>
</evidence>
<evidence type="ECO:0000259" key="2">
    <source>
        <dbReference type="Pfam" id="PF01210"/>
    </source>
</evidence>
<dbReference type="PANTHER" id="PTHR38015">
    <property type="entry name" value="BLR6086 PROTEIN"/>
    <property type="match status" value="1"/>
</dbReference>
<gene>
    <name evidence="4" type="ORF">DSCW_62580</name>
</gene>
<dbReference type="OrthoDB" id="6135265at2"/>
<evidence type="ECO:0000259" key="3">
    <source>
        <dbReference type="Pfam" id="PF02317"/>
    </source>
</evidence>
<dbReference type="InterPro" id="IPR008927">
    <property type="entry name" value="6-PGluconate_DH-like_C_sf"/>
</dbReference>
<evidence type="ECO:0000313" key="4">
    <source>
        <dbReference type="EMBL" id="BBO78841.1"/>
    </source>
</evidence>
<reference evidence="4 5" key="1">
    <citation type="submission" date="2019-11" db="EMBL/GenBank/DDBJ databases">
        <title>Comparative genomics of hydrocarbon-degrading Desulfosarcina strains.</title>
        <authorList>
            <person name="Watanabe M."/>
            <person name="Kojima H."/>
            <person name="Fukui M."/>
        </authorList>
    </citation>
    <scope>NUCLEOTIDE SEQUENCE [LARGE SCALE GENOMIC DNA]</scope>
    <source>
        <strain evidence="4 5">PP31</strain>
    </source>
</reference>
<dbReference type="Pfam" id="PF01210">
    <property type="entry name" value="NAD_Gly3P_dh_N"/>
    <property type="match status" value="1"/>
</dbReference>
<dbReference type="PANTHER" id="PTHR38015:SF1">
    <property type="entry name" value="OPINE DEHYDROGENASE DOMAIN-CONTAINING PROTEIN"/>
    <property type="match status" value="1"/>
</dbReference>
<sequence length="360" mass="38594">MNIAVLGSGNGGCAVAFDCAACGHPVRLFDFERFPQNIQAVNEDGGIHCEGILDGFQPVGYAGHDIEIVLEGADIIYAVGPAYSTKPFAEACRSHLKKGQVVIVCPSSCGGAVEFKNGAGLDLRDEEVVVAETSTLPYAVRLFEPGKIKIFNKLKGGVFLASIPAKNTNTVLERVWDVYPAMSAAKNILQTSLQNGNPVIHPAITLMNVGLIERTQGDFEFYHQGVTPAVGRLVEAVDRERIAIGNELGVEVIPDPELGVIQGYMTEATYDNGFVTAPGFAGVKAQPRLDYRYFNEDVGYGLVFLQDLGKQAGVATPVISAVITMASVVMKRDYVAEAKRTMRTLGLSAYTAKELDSVLS</sequence>
<keyword evidence="1" id="KW-0560">Oxidoreductase</keyword>
<dbReference type="InterPro" id="IPR036291">
    <property type="entry name" value="NAD(P)-bd_dom_sf"/>
</dbReference>
<feature type="domain" description="Opine dehydrogenase" evidence="3">
    <location>
        <begin position="185"/>
        <end position="330"/>
    </location>
</feature>
<dbReference type="GO" id="GO:0051287">
    <property type="term" value="F:NAD binding"/>
    <property type="evidence" value="ECO:0007669"/>
    <property type="project" value="InterPro"/>
</dbReference>
<evidence type="ECO:0000313" key="5">
    <source>
        <dbReference type="Proteomes" id="UP000427769"/>
    </source>
</evidence>
<accession>A0A5K7ZGE3</accession>
<dbReference type="Proteomes" id="UP000427769">
    <property type="component" value="Chromosome"/>
</dbReference>
<dbReference type="GO" id="GO:0016616">
    <property type="term" value="F:oxidoreductase activity, acting on the CH-OH group of donors, NAD or NADP as acceptor"/>
    <property type="evidence" value="ECO:0007669"/>
    <property type="project" value="InterPro"/>
</dbReference>
<dbReference type="RefSeq" id="WP_155307434.1">
    <property type="nucleotide sequence ID" value="NZ_AP021875.1"/>
</dbReference>
<keyword evidence="5" id="KW-1185">Reference proteome</keyword>
<proteinExistence type="predicted"/>
<dbReference type="EMBL" id="AP021875">
    <property type="protein sequence ID" value="BBO78841.1"/>
    <property type="molecule type" value="Genomic_DNA"/>
</dbReference>
<name>A0A5K7ZGE3_9BACT</name>
<dbReference type="Gene3D" id="1.10.1040.10">
    <property type="entry name" value="N-(1-d-carboxylethyl)-l-norvaline Dehydrogenase, domain 2"/>
    <property type="match status" value="1"/>
</dbReference>
<organism evidence="4 5">
    <name type="scientific">Desulfosarcina widdelii</name>
    <dbReference type="NCBI Taxonomy" id="947919"/>
    <lineage>
        <taxon>Bacteria</taxon>
        <taxon>Pseudomonadati</taxon>
        <taxon>Thermodesulfobacteriota</taxon>
        <taxon>Desulfobacteria</taxon>
        <taxon>Desulfobacterales</taxon>
        <taxon>Desulfosarcinaceae</taxon>
        <taxon>Desulfosarcina</taxon>
    </lineage>
</organism>
<dbReference type="SUPFAM" id="SSF48179">
    <property type="entry name" value="6-phosphogluconate dehydrogenase C-terminal domain-like"/>
    <property type="match status" value="1"/>
</dbReference>
<dbReference type="Pfam" id="PF02317">
    <property type="entry name" value="Octopine_DH"/>
    <property type="match status" value="1"/>
</dbReference>
<dbReference type="SUPFAM" id="SSF51735">
    <property type="entry name" value="NAD(P)-binding Rossmann-fold domains"/>
    <property type="match status" value="1"/>
</dbReference>